<feature type="domain" description="Gingipain propeptide" evidence="4">
    <location>
        <begin position="54"/>
        <end position="210"/>
    </location>
</feature>
<dbReference type="Gene3D" id="3.40.50.10390">
    <property type="entry name" value="Gingipain r, domain 1"/>
    <property type="match status" value="1"/>
</dbReference>
<name>A0A0S7Y7S4_UNCT6</name>
<dbReference type="AlphaFoldDB" id="A0A0S7Y7S4"/>
<reference evidence="5 6" key="1">
    <citation type="journal article" date="2015" name="Microbiome">
        <title>Genomic resolution of linkages in carbon, nitrogen, and sulfur cycling among widespread estuary sediment bacteria.</title>
        <authorList>
            <person name="Baker B.J."/>
            <person name="Lazar C.S."/>
            <person name="Teske A.P."/>
            <person name="Dick G.J."/>
        </authorList>
    </citation>
    <scope>NUCLEOTIDE SEQUENCE [LARGE SCALE GENOMIC DNA]</scope>
    <source>
        <strain evidence="5">DG_78</strain>
    </source>
</reference>
<evidence type="ECO:0008006" key="7">
    <source>
        <dbReference type="Google" id="ProtNLM"/>
    </source>
</evidence>
<dbReference type="InterPro" id="IPR001769">
    <property type="entry name" value="Gingipain"/>
</dbReference>
<evidence type="ECO:0000259" key="4">
    <source>
        <dbReference type="Pfam" id="PF08126"/>
    </source>
</evidence>
<dbReference type="InterPro" id="IPR029030">
    <property type="entry name" value="Caspase-like_dom_sf"/>
</dbReference>
<dbReference type="Gene3D" id="3.40.50.1460">
    <property type="match status" value="1"/>
</dbReference>
<proteinExistence type="predicted"/>
<evidence type="ECO:0000256" key="2">
    <source>
        <dbReference type="SAM" id="SignalP"/>
    </source>
</evidence>
<dbReference type="Gene3D" id="2.60.40.3800">
    <property type="match status" value="1"/>
</dbReference>
<dbReference type="SUPFAM" id="SSF52129">
    <property type="entry name" value="Caspase-like"/>
    <property type="match status" value="1"/>
</dbReference>
<comment type="caution">
    <text evidence="5">The sequence shown here is derived from an EMBL/GenBank/DDBJ whole genome shotgun (WGS) entry which is preliminary data.</text>
</comment>
<sequence length="718" mass="79909">MNRRFIKIAVVGCALFFAFTQPTIAQHTAGSREIHYTAQFSPDRLSFGKLDGYDVIYMKDAAVFSELGKPVVPVVNLKIALPTGTEVVAVEAKSLSSSQIPGEYYVMPGQPPLPFAELHESPRYPEPTTSSAEALLAKPISQLTVAPDQGIYDSRIAFPYTVARYVSQGDLAGQEIAEVAVYPLQYIPHDKKLILHTRVELVVKYRLATGQEGAERYVIFTERQRQVYEDMVTTMVINPSDVVLNPAMREMSRALPAGEYDHVIITSSTYEPDFQPLVEWHTKKGVKDTVVTTSWIYANYTGPGDTLKIRQFVIDAAGTWGTMYFLMGGENTIVPFAYRAYYDQNTPSDQYYSDYDDDWINEVFVGRVSIDASAQVNTFVNKVLKYEIDPPLTGYPVDVLLIGMDADEATPLENVKETIAGWIPGHFTITKVYDSHTGNHKTAAITALNAGQNLVNHADHSSETVMGVGDFHHGWYLSRSDINNLVNNDKMSVVVSLGCDPNSMDYSDCIAERWVIFNDYQAGVAFTGNTRHGYYYSGQPSSLSGILDKKWWQGLFVYDQDNLGKALVYSKHNFGHSQAINKHCEWTFNLLGEPAMPIWTDTPQVLDVTHPAKIYKGMIRHFKVTATSGGSPVESSYVCLLKEDEIYKRGYTDVAGEVTLTIFPATVGTLYVTVTKHNYLPYQGETIVKSGGLVQYPDSVFVMPDTGVVQIDSIIPKP</sequence>
<dbReference type="GO" id="GO:0004197">
    <property type="term" value="F:cysteine-type endopeptidase activity"/>
    <property type="evidence" value="ECO:0007669"/>
    <property type="project" value="InterPro"/>
</dbReference>
<gene>
    <name evidence="5" type="ORF">AMJ52_09400</name>
</gene>
<dbReference type="Gene3D" id="2.60.40.10">
    <property type="entry name" value="Immunoglobulins"/>
    <property type="match status" value="1"/>
</dbReference>
<evidence type="ECO:0000259" key="3">
    <source>
        <dbReference type="Pfam" id="PF01364"/>
    </source>
</evidence>
<feature type="signal peptide" evidence="2">
    <location>
        <begin position="1"/>
        <end position="25"/>
    </location>
</feature>
<dbReference type="EMBL" id="LJNI01000155">
    <property type="protein sequence ID" value="KPJ70833.1"/>
    <property type="molecule type" value="Genomic_DNA"/>
</dbReference>
<dbReference type="InterPro" id="IPR012600">
    <property type="entry name" value="Propeptide_C25"/>
</dbReference>
<dbReference type="Pfam" id="PF08126">
    <property type="entry name" value="Propeptide_C25"/>
    <property type="match status" value="1"/>
</dbReference>
<dbReference type="InterPro" id="IPR038490">
    <property type="entry name" value="Gingipain_propep_sf"/>
</dbReference>
<keyword evidence="1 2" id="KW-0732">Signal</keyword>
<evidence type="ECO:0000313" key="5">
    <source>
        <dbReference type="EMBL" id="KPJ70833.1"/>
    </source>
</evidence>
<dbReference type="InterPro" id="IPR029031">
    <property type="entry name" value="Gingipain_N_sf"/>
</dbReference>
<protein>
    <recommendedName>
        <fullName evidence="7">Gingipain domain-containing protein</fullName>
    </recommendedName>
</protein>
<feature type="chain" id="PRO_5006640491" description="Gingipain domain-containing protein" evidence="2">
    <location>
        <begin position="26"/>
        <end position="718"/>
    </location>
</feature>
<dbReference type="GO" id="GO:0006508">
    <property type="term" value="P:proteolysis"/>
    <property type="evidence" value="ECO:0007669"/>
    <property type="project" value="InterPro"/>
</dbReference>
<feature type="domain" description="Gingipain" evidence="3">
    <location>
        <begin position="263"/>
        <end position="597"/>
    </location>
</feature>
<organism evidence="5 6">
    <name type="scientific">candidate division TA06 bacterium DG_78</name>
    <dbReference type="NCBI Taxonomy" id="1703772"/>
    <lineage>
        <taxon>Bacteria</taxon>
        <taxon>Bacteria division TA06</taxon>
    </lineage>
</organism>
<dbReference type="InterPro" id="IPR013783">
    <property type="entry name" value="Ig-like_fold"/>
</dbReference>
<evidence type="ECO:0000313" key="6">
    <source>
        <dbReference type="Proteomes" id="UP000051012"/>
    </source>
</evidence>
<evidence type="ECO:0000256" key="1">
    <source>
        <dbReference type="ARBA" id="ARBA00022729"/>
    </source>
</evidence>
<accession>A0A0S7Y7S4</accession>
<dbReference type="Pfam" id="PF01364">
    <property type="entry name" value="Peptidase_C25"/>
    <property type="match status" value="1"/>
</dbReference>
<dbReference type="Proteomes" id="UP000051012">
    <property type="component" value="Unassembled WGS sequence"/>
</dbReference>